<dbReference type="Gene3D" id="1.20.5.110">
    <property type="match status" value="1"/>
</dbReference>
<dbReference type="PROSITE" id="PS50892">
    <property type="entry name" value="V_SNARE"/>
    <property type="match status" value="1"/>
</dbReference>
<keyword evidence="6" id="KW-1185">Reference proteome</keyword>
<dbReference type="VEuPathDB" id="FungiDB:AMAG_02443"/>
<organism evidence="5 6">
    <name type="scientific">Allomyces macrogynus (strain ATCC 38327)</name>
    <name type="common">Allomyces javanicus var. macrogynus</name>
    <dbReference type="NCBI Taxonomy" id="578462"/>
    <lineage>
        <taxon>Eukaryota</taxon>
        <taxon>Fungi</taxon>
        <taxon>Fungi incertae sedis</taxon>
        <taxon>Blastocladiomycota</taxon>
        <taxon>Blastocladiomycetes</taxon>
        <taxon>Blastocladiales</taxon>
        <taxon>Blastocladiaceae</taxon>
        <taxon>Allomyces</taxon>
    </lineage>
</organism>
<keyword evidence="1" id="KW-0175">Coiled coil</keyword>
<dbReference type="SUPFAM" id="SSF58038">
    <property type="entry name" value="SNARE fusion complex"/>
    <property type="match status" value="1"/>
</dbReference>
<dbReference type="Pfam" id="PF00957">
    <property type="entry name" value="Synaptobrevin"/>
    <property type="match status" value="1"/>
</dbReference>
<keyword evidence="3" id="KW-1133">Transmembrane helix</keyword>
<dbReference type="InterPro" id="IPR042855">
    <property type="entry name" value="V_SNARE_CC"/>
</dbReference>
<keyword evidence="3" id="KW-0812">Transmembrane</keyword>
<reference evidence="6" key="2">
    <citation type="submission" date="2009-11" db="EMBL/GenBank/DDBJ databases">
        <title>The Genome Sequence of Allomyces macrogynus strain ATCC 38327.</title>
        <authorList>
            <consortium name="The Broad Institute Genome Sequencing Platform"/>
            <person name="Russ C."/>
            <person name="Cuomo C."/>
            <person name="Shea T."/>
            <person name="Young S.K."/>
            <person name="Zeng Q."/>
            <person name="Koehrsen M."/>
            <person name="Haas B."/>
            <person name="Borodovsky M."/>
            <person name="Guigo R."/>
            <person name="Alvarado L."/>
            <person name="Berlin A."/>
            <person name="Borenstein D."/>
            <person name="Chen Z."/>
            <person name="Engels R."/>
            <person name="Freedman E."/>
            <person name="Gellesch M."/>
            <person name="Goldberg J."/>
            <person name="Griggs A."/>
            <person name="Gujja S."/>
            <person name="Heiman D."/>
            <person name="Hepburn T."/>
            <person name="Howarth C."/>
            <person name="Jen D."/>
            <person name="Larson L."/>
            <person name="Lewis B."/>
            <person name="Mehta T."/>
            <person name="Park D."/>
            <person name="Pearson M."/>
            <person name="Roberts A."/>
            <person name="Saif S."/>
            <person name="Shenoy N."/>
            <person name="Sisk P."/>
            <person name="Stolte C."/>
            <person name="Sykes S."/>
            <person name="Walk T."/>
            <person name="White J."/>
            <person name="Yandava C."/>
            <person name="Burger G."/>
            <person name="Gray M.W."/>
            <person name="Holland P.W.H."/>
            <person name="King N."/>
            <person name="Lang F.B.F."/>
            <person name="Roger A.J."/>
            <person name="Ruiz-Trillo I."/>
            <person name="Lander E."/>
            <person name="Nusbaum C."/>
        </authorList>
    </citation>
    <scope>NUCLEOTIDE SEQUENCE [LARGE SCALE GENOMIC DNA]</scope>
    <source>
        <strain evidence="6">ATCC 38327</strain>
    </source>
</reference>
<evidence type="ECO:0000256" key="2">
    <source>
        <dbReference type="SAM" id="MobiDB-lite"/>
    </source>
</evidence>
<dbReference type="EMBL" id="GG745330">
    <property type="protein sequence ID" value="KNE56657.1"/>
    <property type="molecule type" value="Genomic_DNA"/>
</dbReference>
<evidence type="ECO:0000313" key="6">
    <source>
        <dbReference type="Proteomes" id="UP000054350"/>
    </source>
</evidence>
<reference evidence="5 6" key="1">
    <citation type="submission" date="2009-11" db="EMBL/GenBank/DDBJ databases">
        <title>Annotation of Allomyces macrogynus ATCC 38327.</title>
        <authorList>
            <consortium name="The Broad Institute Genome Sequencing Platform"/>
            <person name="Russ C."/>
            <person name="Cuomo C."/>
            <person name="Burger G."/>
            <person name="Gray M.W."/>
            <person name="Holland P.W.H."/>
            <person name="King N."/>
            <person name="Lang F.B.F."/>
            <person name="Roger A.J."/>
            <person name="Ruiz-Trillo I."/>
            <person name="Young S.K."/>
            <person name="Zeng Q."/>
            <person name="Gargeya S."/>
            <person name="Fitzgerald M."/>
            <person name="Haas B."/>
            <person name="Abouelleil A."/>
            <person name="Alvarado L."/>
            <person name="Arachchi H.M."/>
            <person name="Berlin A."/>
            <person name="Chapman S.B."/>
            <person name="Gearin G."/>
            <person name="Goldberg J."/>
            <person name="Griggs A."/>
            <person name="Gujja S."/>
            <person name="Hansen M."/>
            <person name="Heiman D."/>
            <person name="Howarth C."/>
            <person name="Larimer J."/>
            <person name="Lui A."/>
            <person name="MacDonald P.J.P."/>
            <person name="McCowen C."/>
            <person name="Montmayeur A."/>
            <person name="Murphy C."/>
            <person name="Neiman D."/>
            <person name="Pearson M."/>
            <person name="Priest M."/>
            <person name="Roberts A."/>
            <person name="Saif S."/>
            <person name="Shea T."/>
            <person name="Sisk P."/>
            <person name="Stolte C."/>
            <person name="Sykes S."/>
            <person name="Wortman J."/>
            <person name="Nusbaum C."/>
            <person name="Birren B."/>
        </authorList>
    </citation>
    <scope>NUCLEOTIDE SEQUENCE [LARGE SCALE GENOMIC DNA]</scope>
    <source>
        <strain evidence="5 6">ATCC 38327</strain>
    </source>
</reference>
<feature type="region of interest" description="Disordered" evidence="2">
    <location>
        <begin position="1"/>
        <end position="73"/>
    </location>
</feature>
<proteinExistence type="predicted"/>
<gene>
    <name evidence="5" type="ORF">AMAG_02443</name>
</gene>
<dbReference type="AlphaFoldDB" id="A0A0L0S247"/>
<evidence type="ECO:0000256" key="1">
    <source>
        <dbReference type="PROSITE-ProRule" id="PRU00290"/>
    </source>
</evidence>
<feature type="domain" description="V-SNARE coiled-coil homology" evidence="4">
    <location>
        <begin position="75"/>
        <end position="135"/>
    </location>
</feature>
<dbReference type="Proteomes" id="UP000054350">
    <property type="component" value="Unassembled WGS sequence"/>
</dbReference>
<sequence>MSVRAPDAPPPLSALPRMTSRASTPSPFRSRAGTAARDGNVDERAPLLGSSARRNNGVEPPSDEEGGLTDEQRAKTRAIWASLNSVADAMHVRIGQMLARGEDLRTLQAQSDSLTQHSAAFRRQTRDYNAGLSDHFMQRRILLSVVVAIASFATLCWLFMLPQIYGRVVL</sequence>
<protein>
    <recommendedName>
        <fullName evidence="4">V-SNARE coiled-coil homology domain-containing protein</fullName>
    </recommendedName>
</protein>
<feature type="transmembrane region" description="Helical" evidence="3">
    <location>
        <begin position="141"/>
        <end position="160"/>
    </location>
</feature>
<dbReference type="OrthoDB" id="10314209at2759"/>
<evidence type="ECO:0000259" key="4">
    <source>
        <dbReference type="PROSITE" id="PS50892"/>
    </source>
</evidence>
<evidence type="ECO:0000313" key="5">
    <source>
        <dbReference type="EMBL" id="KNE56657.1"/>
    </source>
</evidence>
<dbReference type="CDD" id="cd15843">
    <property type="entry name" value="R-SNARE"/>
    <property type="match status" value="1"/>
</dbReference>
<accession>A0A0L0S247</accession>
<name>A0A0L0S247_ALLM3</name>
<evidence type="ECO:0000256" key="3">
    <source>
        <dbReference type="SAM" id="Phobius"/>
    </source>
</evidence>
<keyword evidence="3" id="KW-0472">Membrane</keyword>